<organism evidence="1 2">
    <name type="scientific">Agaricicola taiwanensis</name>
    <dbReference type="NCBI Taxonomy" id="591372"/>
    <lineage>
        <taxon>Bacteria</taxon>
        <taxon>Pseudomonadati</taxon>
        <taxon>Pseudomonadota</taxon>
        <taxon>Alphaproteobacteria</taxon>
        <taxon>Rhodobacterales</taxon>
        <taxon>Paracoccaceae</taxon>
        <taxon>Agaricicola</taxon>
    </lineage>
</organism>
<dbReference type="Pfam" id="PF08889">
    <property type="entry name" value="WbqC"/>
    <property type="match status" value="1"/>
</dbReference>
<evidence type="ECO:0008006" key="3">
    <source>
        <dbReference type="Google" id="ProtNLM"/>
    </source>
</evidence>
<gene>
    <name evidence="1" type="ORF">GCM10007276_10700</name>
</gene>
<name>A0A8J2VL22_9RHOB</name>
<accession>A0A8J2VL22</accession>
<dbReference type="EMBL" id="BMCP01000001">
    <property type="protein sequence ID" value="GGE35065.1"/>
    <property type="molecule type" value="Genomic_DNA"/>
</dbReference>
<reference evidence="1" key="2">
    <citation type="submission" date="2020-09" db="EMBL/GenBank/DDBJ databases">
        <authorList>
            <person name="Sun Q."/>
            <person name="Sedlacek I."/>
        </authorList>
    </citation>
    <scope>NUCLEOTIDE SEQUENCE</scope>
    <source>
        <strain evidence="1">CCM 7684</strain>
    </source>
</reference>
<evidence type="ECO:0000313" key="2">
    <source>
        <dbReference type="Proteomes" id="UP000602745"/>
    </source>
</evidence>
<dbReference type="Proteomes" id="UP000602745">
    <property type="component" value="Unassembled WGS sequence"/>
</dbReference>
<sequence>MTIVGIHQPNHLPWLGYFAKIARSDIFVFLDDAQYPKGSYVNRVKIAESDTPAWLTVPVRVSLGDNISSVVPSRANWHTAHRDRLLQCYRKATFFRETWPEVETWLAETPSSTLAQANVFLIERIAFRLGLTRQFRFSSELALPPAASDERLAEIVHSLAPGGVYLSGSGGANYQSAETFQRYGLTLQYSSFQPQSYDRSGNPFLAGLSVLDAIFHCGWDATARLVTASR</sequence>
<evidence type="ECO:0000313" key="1">
    <source>
        <dbReference type="EMBL" id="GGE35065.1"/>
    </source>
</evidence>
<dbReference type="AlphaFoldDB" id="A0A8J2VL22"/>
<proteinExistence type="predicted"/>
<reference evidence="1" key="1">
    <citation type="journal article" date="2014" name="Int. J. Syst. Evol. Microbiol.">
        <title>Complete genome sequence of Corynebacterium casei LMG S-19264T (=DSM 44701T), isolated from a smear-ripened cheese.</title>
        <authorList>
            <consortium name="US DOE Joint Genome Institute (JGI-PGF)"/>
            <person name="Walter F."/>
            <person name="Albersmeier A."/>
            <person name="Kalinowski J."/>
            <person name="Ruckert C."/>
        </authorList>
    </citation>
    <scope>NUCLEOTIDE SEQUENCE</scope>
    <source>
        <strain evidence="1">CCM 7684</strain>
    </source>
</reference>
<keyword evidence="2" id="KW-1185">Reference proteome</keyword>
<dbReference type="InterPro" id="IPR014985">
    <property type="entry name" value="WbqC"/>
</dbReference>
<dbReference type="RefSeq" id="WP_188408629.1">
    <property type="nucleotide sequence ID" value="NZ_BMCP01000001.1"/>
</dbReference>
<protein>
    <recommendedName>
        <fullName evidence="3">WbqC family protein</fullName>
    </recommendedName>
</protein>
<comment type="caution">
    <text evidence="1">The sequence shown here is derived from an EMBL/GenBank/DDBJ whole genome shotgun (WGS) entry which is preliminary data.</text>
</comment>